<dbReference type="EC" id="2.7.7.7" evidence="2 12"/>
<dbReference type="GO" id="GO:0006302">
    <property type="term" value="P:double-strand break repair"/>
    <property type="evidence" value="ECO:0007669"/>
    <property type="project" value="TreeGrafter"/>
</dbReference>
<dbReference type="InterPro" id="IPR002298">
    <property type="entry name" value="DNA_polymerase_A"/>
</dbReference>
<dbReference type="GO" id="GO:0003677">
    <property type="term" value="F:DNA binding"/>
    <property type="evidence" value="ECO:0007669"/>
    <property type="project" value="UniProtKB-UniRule"/>
</dbReference>
<dbReference type="InterPro" id="IPR008918">
    <property type="entry name" value="HhH2"/>
</dbReference>
<dbReference type="Pfam" id="PF01367">
    <property type="entry name" value="5_3_exonuc"/>
    <property type="match status" value="1"/>
</dbReference>
<dbReference type="FunFam" id="1.20.1060.10:FF:000001">
    <property type="entry name" value="DNA polymerase I"/>
    <property type="match status" value="1"/>
</dbReference>
<evidence type="ECO:0000256" key="2">
    <source>
        <dbReference type="ARBA" id="ARBA00012417"/>
    </source>
</evidence>
<dbReference type="Proteomes" id="UP000260649">
    <property type="component" value="Unassembled WGS sequence"/>
</dbReference>
<accession>A0A3E2B664</accession>
<keyword evidence="13" id="KW-0269">Exonuclease</keyword>
<keyword evidence="4 13" id="KW-0808">Transferase</keyword>
<dbReference type="Pfam" id="PF02739">
    <property type="entry name" value="5_3_exonuc_N"/>
    <property type="match status" value="1"/>
</dbReference>
<dbReference type="Gene3D" id="3.30.70.370">
    <property type="match status" value="1"/>
</dbReference>
<sequence>MKLLVIDGNSIVNRAFFGMHPLNNREGFPTHAIFGFLNILRRMEEEVDPDGVCVTFDRKEPTFRHLAYADYKAQRKGMPEELAVQMPVLKEVLDAMNIPCYELAGWEADDLIGTISRRCEAAGWDCRVATGDKDSLQLVTDHTYVELVTTRMGKTTTQEMDPGAFRAAYGFAPAQMVDLKALMGDSSDNVPGVPGVGEKTALTLLHENGTLTEIYARLEAGTLEAKPGVKKKLEAGKQSAFQSYDLCTIRCDAPLDFVPEQALRRPANRGLLRELFLRLGFQKLMEQMGLDQEEAVQGSQAAVRQAETVEQVTEEARWRDLLAQWRGQTVAVLTLPDLSALVVCWDQGEQAALFREETLPTYGSFLREFFCPEIVKLGYHIKDVMSRGLDRGWQAQGFVFDGAIAAYLLAPTDGSYELDKLGAQYFQKTLPPAKEYLGAKVWKDAAGAQAAGQVMASHAALLFALYALLPEKLAAFGLTKVYEDIELPLCPVLAEMEQAGMLVDEQALAQFGAGLTAGIAALQEEIWAQAGEEFNLNSTQQLGRVLFEQLGLPPVKKTKTGYSTSAEVLEKLRPHHPIIDLILEYRQLTKLNSTYVEGLSKVIAGDGRIHTCFQNTVTATGRLSSTEPNLQNIPVRTELGAQIRKMFIARPGWVLVDADYSQIELRLLAHMAGDEKMIESFRSGEDIHARTASQVFGLPVEEITGELRRRAKAVNFGIVYGISGFSLAQDIGVSRQEASDYMEKYLETFSGVRAYMDRVKEQAKKAGYVATLLGRRRWLPELKSSNYNLRSFGERVALNMPIQGTAADVMKLAMIRVAARLKAEGLRARLVLQVHDELIVECPQEETEQVKALLTQEMEGAGQFSVPLVAEAGAGHSWAQAKG</sequence>
<dbReference type="InterPro" id="IPR001098">
    <property type="entry name" value="DNA-dir_DNA_pol_A_palm_dom"/>
</dbReference>
<evidence type="ECO:0000256" key="7">
    <source>
        <dbReference type="ARBA" id="ARBA00022763"/>
    </source>
</evidence>
<dbReference type="Gene3D" id="3.30.420.10">
    <property type="entry name" value="Ribonuclease H-like superfamily/Ribonuclease H"/>
    <property type="match status" value="1"/>
</dbReference>
<comment type="function">
    <text evidence="13">In addition to polymerase activity, this DNA polymerase exhibits 5'-3' exonuclease activity.</text>
</comment>
<dbReference type="InterPro" id="IPR036279">
    <property type="entry name" value="5-3_exonuclease_C_sf"/>
</dbReference>
<dbReference type="Gene3D" id="1.20.1060.10">
    <property type="entry name" value="Taq DNA Polymerase, Chain T, domain 4"/>
    <property type="match status" value="1"/>
</dbReference>
<evidence type="ECO:0000259" key="15">
    <source>
        <dbReference type="SMART" id="SM00482"/>
    </source>
</evidence>
<dbReference type="CDD" id="cd08637">
    <property type="entry name" value="DNA_pol_A_pol_I_C"/>
    <property type="match status" value="1"/>
</dbReference>
<comment type="similarity">
    <text evidence="1 13">Belongs to the DNA polymerase type-A family.</text>
</comment>
<dbReference type="FunFam" id="1.10.150.20:FF:000003">
    <property type="entry name" value="DNA polymerase I"/>
    <property type="match status" value="1"/>
</dbReference>
<comment type="subunit">
    <text evidence="13">Single-chain monomer with multiple functions.</text>
</comment>
<evidence type="ECO:0000256" key="6">
    <source>
        <dbReference type="ARBA" id="ARBA00022705"/>
    </source>
</evidence>
<evidence type="ECO:0000256" key="12">
    <source>
        <dbReference type="NCBIfam" id="TIGR00593"/>
    </source>
</evidence>
<gene>
    <name evidence="13" type="primary">polA</name>
    <name evidence="16" type="ORF">DV520_02540</name>
</gene>
<dbReference type="InterPro" id="IPR002421">
    <property type="entry name" value="5-3_exonuclease"/>
</dbReference>
<dbReference type="SMART" id="SM00482">
    <property type="entry name" value="POLAc"/>
    <property type="match status" value="1"/>
</dbReference>
<keyword evidence="17" id="KW-1185">Reference proteome</keyword>
<dbReference type="NCBIfam" id="TIGR00593">
    <property type="entry name" value="pola"/>
    <property type="match status" value="1"/>
</dbReference>
<name>A0A3E2B664_9FIRM</name>
<dbReference type="SUPFAM" id="SSF47807">
    <property type="entry name" value="5' to 3' exonuclease, C-terminal subdomain"/>
    <property type="match status" value="1"/>
</dbReference>
<protein>
    <recommendedName>
        <fullName evidence="3 12">DNA polymerase I</fullName>
        <ecNumber evidence="2 12">2.7.7.7</ecNumber>
    </recommendedName>
</protein>
<dbReference type="InterPro" id="IPR012337">
    <property type="entry name" value="RNaseH-like_sf"/>
</dbReference>
<dbReference type="PANTHER" id="PTHR10133">
    <property type="entry name" value="DNA POLYMERASE I"/>
    <property type="match status" value="1"/>
</dbReference>
<dbReference type="GO" id="GO:0008409">
    <property type="term" value="F:5'-3' exonuclease activity"/>
    <property type="evidence" value="ECO:0007669"/>
    <property type="project" value="UniProtKB-UniRule"/>
</dbReference>
<dbReference type="GeneID" id="97994618"/>
<evidence type="ECO:0000256" key="10">
    <source>
        <dbReference type="ARBA" id="ARBA00023204"/>
    </source>
</evidence>
<dbReference type="FunFam" id="1.10.150.20:FF:000002">
    <property type="entry name" value="DNA polymerase I"/>
    <property type="match status" value="1"/>
</dbReference>
<dbReference type="RefSeq" id="WP_117141675.1">
    <property type="nucleotide sequence ID" value="NZ_CAKXKJ010000009.1"/>
</dbReference>
<dbReference type="InterPro" id="IPR020046">
    <property type="entry name" value="5-3_exonucl_a-hlix_arch_N"/>
</dbReference>
<dbReference type="AlphaFoldDB" id="A0A3E2B664"/>
<dbReference type="CDD" id="cd09859">
    <property type="entry name" value="PIN_53EXO"/>
    <property type="match status" value="1"/>
</dbReference>
<dbReference type="InterPro" id="IPR019760">
    <property type="entry name" value="DNA-dir_DNA_pol_A_CS"/>
</dbReference>
<comment type="caution">
    <text evidence="16">The sequence shown here is derived from an EMBL/GenBank/DDBJ whole genome shotgun (WGS) entry which is preliminary data.</text>
</comment>
<dbReference type="CDD" id="cd06140">
    <property type="entry name" value="DNA_polA_I_Bacillus_like_exo"/>
    <property type="match status" value="1"/>
</dbReference>
<proteinExistence type="inferred from homology"/>
<keyword evidence="9 13" id="KW-0238">DNA-binding</keyword>
<dbReference type="InterPro" id="IPR020045">
    <property type="entry name" value="DNA_polI_H3TH"/>
</dbReference>
<dbReference type="Gene3D" id="1.10.150.20">
    <property type="entry name" value="5' to 3' exonuclease, C-terminal subdomain"/>
    <property type="match status" value="2"/>
</dbReference>
<evidence type="ECO:0000256" key="8">
    <source>
        <dbReference type="ARBA" id="ARBA00022932"/>
    </source>
</evidence>
<evidence type="ECO:0000313" key="17">
    <source>
        <dbReference type="Proteomes" id="UP000260649"/>
    </source>
</evidence>
<dbReference type="PRINTS" id="PR00868">
    <property type="entry name" value="DNAPOLI"/>
</dbReference>
<keyword evidence="13" id="KW-0540">Nuclease</keyword>
<feature type="domain" description="5'-3' exonuclease" evidence="14">
    <location>
        <begin position="1"/>
        <end position="265"/>
    </location>
</feature>
<evidence type="ECO:0000256" key="13">
    <source>
        <dbReference type="RuleBase" id="RU004460"/>
    </source>
</evidence>
<keyword evidence="10 13" id="KW-0234">DNA repair</keyword>
<evidence type="ECO:0000259" key="14">
    <source>
        <dbReference type="SMART" id="SM00475"/>
    </source>
</evidence>
<dbReference type="GO" id="GO:0003887">
    <property type="term" value="F:DNA-directed DNA polymerase activity"/>
    <property type="evidence" value="ECO:0007669"/>
    <property type="project" value="UniProtKB-UniRule"/>
</dbReference>
<dbReference type="NCBIfam" id="NF004397">
    <property type="entry name" value="PRK05755.1"/>
    <property type="match status" value="1"/>
</dbReference>
<keyword evidence="6 13" id="KW-0235">DNA replication</keyword>
<dbReference type="Pfam" id="PF00476">
    <property type="entry name" value="DNA_pol_A"/>
    <property type="match status" value="1"/>
</dbReference>
<dbReference type="CDD" id="cd09898">
    <property type="entry name" value="H3TH_53EXO"/>
    <property type="match status" value="1"/>
</dbReference>
<keyword evidence="7 13" id="KW-0227">DNA damage</keyword>
<reference evidence="16 17" key="1">
    <citation type="submission" date="2018-07" db="EMBL/GenBank/DDBJ databases">
        <title>GABA Modulating Bacteria of the Human Gut Microbiota.</title>
        <authorList>
            <person name="Strandwitz P."/>
            <person name="Kim K.H."/>
            <person name="Terekhova D."/>
            <person name="Liu J.K."/>
            <person name="Sharma A."/>
            <person name="Levering J."/>
            <person name="Mcdonald D."/>
            <person name="Dietrich D."/>
            <person name="Ramadhar T.R."/>
            <person name="Lekbua A."/>
            <person name="Mroue N."/>
            <person name="Liston C."/>
            <person name="Stewart E.J."/>
            <person name="Dubin M.J."/>
            <person name="Zengler K."/>
            <person name="Knight R."/>
            <person name="Gilbert J.A."/>
            <person name="Clardy J."/>
            <person name="Lewis K."/>
        </authorList>
    </citation>
    <scope>NUCLEOTIDE SEQUENCE [LARGE SCALE GENOMIC DNA]</scope>
    <source>
        <strain evidence="16 17">KLE1738</strain>
    </source>
</reference>
<evidence type="ECO:0000256" key="11">
    <source>
        <dbReference type="ARBA" id="ARBA00049244"/>
    </source>
</evidence>
<dbReference type="OrthoDB" id="9806424at2"/>
<dbReference type="Gene3D" id="3.40.50.1010">
    <property type="entry name" value="5'-nuclease"/>
    <property type="match status" value="1"/>
</dbReference>
<organism evidence="16 17">
    <name type="scientific">Evtepia gabavorous</name>
    <dbReference type="NCBI Taxonomy" id="2211183"/>
    <lineage>
        <taxon>Bacteria</taxon>
        <taxon>Bacillati</taxon>
        <taxon>Bacillota</taxon>
        <taxon>Clostridia</taxon>
        <taxon>Eubacteriales</taxon>
        <taxon>Evtepia</taxon>
    </lineage>
</organism>
<dbReference type="SMART" id="SM00279">
    <property type="entry name" value="HhH2"/>
    <property type="match status" value="1"/>
</dbReference>
<evidence type="ECO:0000256" key="4">
    <source>
        <dbReference type="ARBA" id="ARBA00022679"/>
    </source>
</evidence>
<dbReference type="PROSITE" id="PS00447">
    <property type="entry name" value="DNA_POLYMERASE_A"/>
    <property type="match status" value="1"/>
</dbReference>
<evidence type="ECO:0000256" key="3">
    <source>
        <dbReference type="ARBA" id="ARBA00020311"/>
    </source>
</evidence>
<feature type="domain" description="DNA-directed DNA polymerase family A palm" evidence="15">
    <location>
        <begin position="640"/>
        <end position="846"/>
    </location>
</feature>
<keyword evidence="8 13" id="KW-0239">DNA-directed DNA polymerase</keyword>
<dbReference type="GO" id="GO:0006261">
    <property type="term" value="P:DNA-templated DNA replication"/>
    <property type="evidence" value="ECO:0007669"/>
    <property type="project" value="UniProtKB-UniRule"/>
</dbReference>
<dbReference type="PANTHER" id="PTHR10133:SF27">
    <property type="entry name" value="DNA POLYMERASE NU"/>
    <property type="match status" value="1"/>
</dbReference>
<dbReference type="InterPro" id="IPR043502">
    <property type="entry name" value="DNA/RNA_pol_sf"/>
</dbReference>
<evidence type="ECO:0000256" key="9">
    <source>
        <dbReference type="ARBA" id="ARBA00023125"/>
    </source>
</evidence>
<dbReference type="SUPFAM" id="SSF53098">
    <property type="entry name" value="Ribonuclease H-like"/>
    <property type="match status" value="1"/>
</dbReference>
<keyword evidence="5 13" id="KW-0548">Nucleotidyltransferase</keyword>
<dbReference type="EMBL" id="QQRQ01000002">
    <property type="protein sequence ID" value="RFT07540.1"/>
    <property type="molecule type" value="Genomic_DNA"/>
</dbReference>
<comment type="catalytic activity">
    <reaction evidence="11 13">
        <text>DNA(n) + a 2'-deoxyribonucleoside 5'-triphosphate = DNA(n+1) + diphosphate</text>
        <dbReference type="Rhea" id="RHEA:22508"/>
        <dbReference type="Rhea" id="RHEA-COMP:17339"/>
        <dbReference type="Rhea" id="RHEA-COMP:17340"/>
        <dbReference type="ChEBI" id="CHEBI:33019"/>
        <dbReference type="ChEBI" id="CHEBI:61560"/>
        <dbReference type="ChEBI" id="CHEBI:173112"/>
        <dbReference type="EC" id="2.7.7.7"/>
    </reaction>
</comment>
<dbReference type="SUPFAM" id="SSF56672">
    <property type="entry name" value="DNA/RNA polymerases"/>
    <property type="match status" value="1"/>
</dbReference>
<dbReference type="SUPFAM" id="SSF88723">
    <property type="entry name" value="PIN domain-like"/>
    <property type="match status" value="1"/>
</dbReference>
<dbReference type="SMART" id="SM00475">
    <property type="entry name" value="53EXOc"/>
    <property type="match status" value="1"/>
</dbReference>
<keyword evidence="13" id="KW-0378">Hydrolase</keyword>
<dbReference type="InterPro" id="IPR036397">
    <property type="entry name" value="RNaseH_sf"/>
</dbReference>
<dbReference type="InterPro" id="IPR029060">
    <property type="entry name" value="PIN-like_dom_sf"/>
</dbReference>
<evidence type="ECO:0000256" key="1">
    <source>
        <dbReference type="ARBA" id="ARBA00007705"/>
    </source>
</evidence>
<evidence type="ECO:0000313" key="16">
    <source>
        <dbReference type="EMBL" id="RFT07540.1"/>
    </source>
</evidence>
<dbReference type="InterPro" id="IPR018320">
    <property type="entry name" value="DNA_polymerase_1"/>
</dbReference>
<evidence type="ECO:0000256" key="5">
    <source>
        <dbReference type="ARBA" id="ARBA00022695"/>
    </source>
</evidence>